<accession>A0A9P6AUV8</accession>
<keyword evidence="1" id="KW-1133">Transmembrane helix</keyword>
<proteinExistence type="predicted"/>
<gene>
    <name evidence="2" type="ORF">BS47DRAFT_1345476</name>
</gene>
<keyword evidence="3" id="KW-1185">Reference proteome</keyword>
<reference evidence="2" key="1">
    <citation type="journal article" date="2020" name="Nat. Commun.">
        <title>Large-scale genome sequencing of mycorrhizal fungi provides insights into the early evolution of symbiotic traits.</title>
        <authorList>
            <person name="Miyauchi S."/>
            <person name="Kiss E."/>
            <person name="Kuo A."/>
            <person name="Drula E."/>
            <person name="Kohler A."/>
            <person name="Sanchez-Garcia M."/>
            <person name="Morin E."/>
            <person name="Andreopoulos B."/>
            <person name="Barry K.W."/>
            <person name="Bonito G."/>
            <person name="Buee M."/>
            <person name="Carver A."/>
            <person name="Chen C."/>
            <person name="Cichocki N."/>
            <person name="Clum A."/>
            <person name="Culley D."/>
            <person name="Crous P.W."/>
            <person name="Fauchery L."/>
            <person name="Girlanda M."/>
            <person name="Hayes R.D."/>
            <person name="Keri Z."/>
            <person name="LaButti K."/>
            <person name="Lipzen A."/>
            <person name="Lombard V."/>
            <person name="Magnuson J."/>
            <person name="Maillard F."/>
            <person name="Murat C."/>
            <person name="Nolan M."/>
            <person name="Ohm R.A."/>
            <person name="Pangilinan J."/>
            <person name="Pereira M.F."/>
            <person name="Perotto S."/>
            <person name="Peter M."/>
            <person name="Pfister S."/>
            <person name="Riley R."/>
            <person name="Sitrit Y."/>
            <person name="Stielow J.B."/>
            <person name="Szollosi G."/>
            <person name="Zifcakova L."/>
            <person name="Stursova M."/>
            <person name="Spatafora J.W."/>
            <person name="Tedersoo L."/>
            <person name="Vaario L.M."/>
            <person name="Yamada A."/>
            <person name="Yan M."/>
            <person name="Wang P."/>
            <person name="Xu J."/>
            <person name="Bruns T."/>
            <person name="Baldrian P."/>
            <person name="Vilgalys R."/>
            <person name="Dunand C."/>
            <person name="Henrissat B."/>
            <person name="Grigoriev I.V."/>
            <person name="Hibbett D."/>
            <person name="Nagy L.G."/>
            <person name="Martin F.M."/>
        </authorList>
    </citation>
    <scope>NUCLEOTIDE SEQUENCE</scope>
    <source>
        <strain evidence="2">UP504</strain>
    </source>
</reference>
<protein>
    <submittedName>
        <fullName evidence="2">Uncharacterized protein</fullName>
    </submittedName>
</protein>
<feature type="transmembrane region" description="Helical" evidence="1">
    <location>
        <begin position="37"/>
        <end position="55"/>
    </location>
</feature>
<evidence type="ECO:0000256" key="1">
    <source>
        <dbReference type="SAM" id="Phobius"/>
    </source>
</evidence>
<name>A0A9P6AUV8_9AGAM</name>
<dbReference type="Proteomes" id="UP000886523">
    <property type="component" value="Unassembled WGS sequence"/>
</dbReference>
<organism evidence="2 3">
    <name type="scientific">Hydnum rufescens UP504</name>
    <dbReference type="NCBI Taxonomy" id="1448309"/>
    <lineage>
        <taxon>Eukaryota</taxon>
        <taxon>Fungi</taxon>
        <taxon>Dikarya</taxon>
        <taxon>Basidiomycota</taxon>
        <taxon>Agaricomycotina</taxon>
        <taxon>Agaricomycetes</taxon>
        <taxon>Cantharellales</taxon>
        <taxon>Hydnaceae</taxon>
        <taxon>Hydnum</taxon>
    </lineage>
</organism>
<comment type="caution">
    <text evidence="2">The sequence shown here is derived from an EMBL/GenBank/DDBJ whole genome shotgun (WGS) entry which is preliminary data.</text>
</comment>
<dbReference type="EMBL" id="MU128987">
    <property type="protein sequence ID" value="KAF9512360.1"/>
    <property type="molecule type" value="Genomic_DNA"/>
</dbReference>
<evidence type="ECO:0000313" key="3">
    <source>
        <dbReference type="Proteomes" id="UP000886523"/>
    </source>
</evidence>
<sequence>MPHDLLGSPHDPLGSVAANAVGNIIPTKAERLRIPNYGVSGGVLLLLLEFLGLLVKYLNTRTSSPDLPKK</sequence>
<keyword evidence="1" id="KW-0472">Membrane</keyword>
<dbReference type="AlphaFoldDB" id="A0A9P6AUV8"/>
<keyword evidence="1" id="KW-0812">Transmembrane</keyword>
<evidence type="ECO:0000313" key="2">
    <source>
        <dbReference type="EMBL" id="KAF9512360.1"/>
    </source>
</evidence>